<dbReference type="Pfam" id="PF00538">
    <property type="entry name" value="Linker_histone"/>
    <property type="match status" value="1"/>
</dbReference>
<feature type="compositionally biased region" description="Basic residues" evidence="1">
    <location>
        <begin position="148"/>
        <end position="165"/>
    </location>
</feature>
<proteinExistence type="predicted"/>
<comment type="caution">
    <text evidence="3">The sequence shown here is derived from an EMBL/GenBank/DDBJ whole genome shotgun (WGS) entry which is preliminary data.</text>
</comment>
<evidence type="ECO:0000313" key="3">
    <source>
        <dbReference type="EMBL" id="GCC21448.1"/>
    </source>
</evidence>
<evidence type="ECO:0000256" key="1">
    <source>
        <dbReference type="SAM" id="MobiDB-lite"/>
    </source>
</evidence>
<dbReference type="GO" id="GO:0000786">
    <property type="term" value="C:nucleosome"/>
    <property type="evidence" value="ECO:0007669"/>
    <property type="project" value="InterPro"/>
</dbReference>
<protein>
    <recommendedName>
        <fullName evidence="2">H15 domain-containing protein</fullName>
    </recommendedName>
</protein>
<feature type="compositionally biased region" description="Basic and acidic residues" evidence="1">
    <location>
        <begin position="138"/>
        <end position="147"/>
    </location>
</feature>
<dbReference type="InterPro" id="IPR036388">
    <property type="entry name" value="WH-like_DNA-bd_sf"/>
</dbReference>
<feature type="domain" description="H15" evidence="2">
    <location>
        <begin position="42"/>
        <end position="112"/>
    </location>
</feature>
<evidence type="ECO:0000259" key="2">
    <source>
        <dbReference type="PROSITE" id="PS51504"/>
    </source>
</evidence>
<dbReference type="GO" id="GO:0003677">
    <property type="term" value="F:DNA binding"/>
    <property type="evidence" value="ECO:0007669"/>
    <property type="project" value="InterPro"/>
</dbReference>
<dbReference type="STRING" id="137246.A0A401RTI3"/>
<feature type="compositionally biased region" description="Pro residues" evidence="1">
    <location>
        <begin position="18"/>
        <end position="27"/>
    </location>
</feature>
<sequence length="165" mass="18175">MPKVRRALAGSAAARKQQPPPPLPPPQQQQEPLRPYRRQRRQELRISQLILQALSARKQRGALSLTSLRKALLARGYDVNRNKDKVQLAIQSLVNSGSLVQTTATGSLKLSAAHKQGAKPLPTAALLPAKEGAVSACAREEAQPPDKKPRKKQGDRKPRPRKTRK</sequence>
<name>A0A401RTI3_CHIPU</name>
<organism evidence="3 4">
    <name type="scientific">Chiloscyllium punctatum</name>
    <name type="common">Brownbanded bambooshark</name>
    <name type="synonym">Hemiscyllium punctatum</name>
    <dbReference type="NCBI Taxonomy" id="137246"/>
    <lineage>
        <taxon>Eukaryota</taxon>
        <taxon>Metazoa</taxon>
        <taxon>Chordata</taxon>
        <taxon>Craniata</taxon>
        <taxon>Vertebrata</taxon>
        <taxon>Chondrichthyes</taxon>
        <taxon>Elasmobranchii</taxon>
        <taxon>Galeomorphii</taxon>
        <taxon>Galeoidea</taxon>
        <taxon>Orectolobiformes</taxon>
        <taxon>Hemiscylliidae</taxon>
        <taxon>Chiloscyllium</taxon>
    </lineage>
</organism>
<dbReference type="Proteomes" id="UP000287033">
    <property type="component" value="Unassembled WGS sequence"/>
</dbReference>
<dbReference type="Gene3D" id="1.10.10.10">
    <property type="entry name" value="Winged helix-like DNA-binding domain superfamily/Winged helix DNA-binding domain"/>
    <property type="match status" value="1"/>
</dbReference>
<dbReference type="OMA" id="KPKEERC"/>
<feature type="region of interest" description="Disordered" evidence="1">
    <location>
        <begin position="132"/>
        <end position="165"/>
    </location>
</feature>
<feature type="region of interest" description="Disordered" evidence="1">
    <location>
        <begin position="1"/>
        <end position="40"/>
    </location>
</feature>
<dbReference type="EMBL" id="BEZZ01002235">
    <property type="protein sequence ID" value="GCC21448.1"/>
    <property type="molecule type" value="Genomic_DNA"/>
</dbReference>
<dbReference type="InterPro" id="IPR005818">
    <property type="entry name" value="Histone_H1/H5_H15"/>
</dbReference>
<dbReference type="SUPFAM" id="SSF46785">
    <property type="entry name" value="Winged helix' DNA-binding domain"/>
    <property type="match status" value="1"/>
</dbReference>
<reference evidence="3 4" key="1">
    <citation type="journal article" date="2018" name="Nat. Ecol. Evol.">
        <title>Shark genomes provide insights into elasmobranch evolution and the origin of vertebrates.</title>
        <authorList>
            <person name="Hara Y"/>
            <person name="Yamaguchi K"/>
            <person name="Onimaru K"/>
            <person name="Kadota M"/>
            <person name="Koyanagi M"/>
            <person name="Keeley SD"/>
            <person name="Tatsumi K"/>
            <person name="Tanaka K"/>
            <person name="Motone F"/>
            <person name="Kageyama Y"/>
            <person name="Nozu R"/>
            <person name="Adachi N"/>
            <person name="Nishimura O"/>
            <person name="Nakagawa R"/>
            <person name="Tanegashima C"/>
            <person name="Kiyatake I"/>
            <person name="Matsumoto R"/>
            <person name="Murakumo K"/>
            <person name="Nishida K"/>
            <person name="Terakita A"/>
            <person name="Kuratani S"/>
            <person name="Sato K"/>
            <person name="Hyodo S Kuraku.S."/>
        </authorList>
    </citation>
    <scope>NUCLEOTIDE SEQUENCE [LARGE SCALE GENOMIC DNA]</scope>
</reference>
<dbReference type="GO" id="GO:0006334">
    <property type="term" value="P:nucleosome assembly"/>
    <property type="evidence" value="ECO:0007669"/>
    <property type="project" value="InterPro"/>
</dbReference>
<dbReference type="SMART" id="SM00526">
    <property type="entry name" value="H15"/>
    <property type="match status" value="1"/>
</dbReference>
<gene>
    <name evidence="3" type="ORF">chiPu_0019920</name>
</gene>
<dbReference type="OrthoDB" id="10070184at2759"/>
<evidence type="ECO:0000313" key="4">
    <source>
        <dbReference type="Proteomes" id="UP000287033"/>
    </source>
</evidence>
<keyword evidence="4" id="KW-1185">Reference proteome</keyword>
<dbReference type="InterPro" id="IPR036390">
    <property type="entry name" value="WH_DNA-bd_sf"/>
</dbReference>
<accession>A0A401RTI3</accession>
<dbReference type="AlphaFoldDB" id="A0A401RTI3"/>
<dbReference type="PROSITE" id="PS51504">
    <property type="entry name" value="H15"/>
    <property type="match status" value="1"/>
</dbReference>